<comment type="caution">
    <text evidence="1">The sequence shown here is derived from an EMBL/GenBank/DDBJ whole genome shotgun (WGS) entry which is preliminary data.</text>
</comment>
<sequence length="350" mass="37576">MFGRIFGSGSLGSLLAVTTILFSSLALANFPLFHSDNVNSPDKLSTGIGFHSFRIPDVVTTKTGRILAFAEGRRFNGNDWGDINLVYKRTKTTTSHGASASDWYSLQEVIGKEDGTWGNPTPVPKGNDELPNGEKTKEIDSTWEGRRHLYSTKSTDDGKTWSTPEDLTKTLTPDGKAWDAVGPGNGIVMVSGEIVVPANGRNIVGRGTPGQRTWTYQSLTGAGSEGTIAQMPNGKLCRNDRAGKSDNYRKVARGDLSSLGAFALDTGLPDPACEASTLLYNLANEAGPARVLFMNSAHKDLGTFMRVRISYDDDAAEFNYGRELKDAPICGIGDEGGYSSMTKTGDATKI</sequence>
<reference evidence="1" key="2">
    <citation type="submission" date="2021-10" db="EMBL/GenBank/DDBJ databases">
        <authorList>
            <person name="Piombo E."/>
        </authorList>
    </citation>
    <scope>NUCLEOTIDE SEQUENCE</scope>
</reference>
<feature type="non-terminal residue" evidence="1">
    <location>
        <position position="350"/>
    </location>
</feature>
<accession>A0ACA9UFX3</accession>
<reference evidence="1" key="1">
    <citation type="submission" date="2020-04" db="EMBL/GenBank/DDBJ databases">
        <authorList>
            <person name="Broberg M."/>
        </authorList>
    </citation>
    <scope>NUCLEOTIDE SEQUENCE</scope>
</reference>
<organism evidence="1 2">
    <name type="scientific">Clonostachys rosea f. rosea IK726</name>
    <dbReference type="NCBI Taxonomy" id="1349383"/>
    <lineage>
        <taxon>Eukaryota</taxon>
        <taxon>Fungi</taxon>
        <taxon>Dikarya</taxon>
        <taxon>Ascomycota</taxon>
        <taxon>Pezizomycotina</taxon>
        <taxon>Sordariomycetes</taxon>
        <taxon>Hypocreomycetidae</taxon>
        <taxon>Hypocreales</taxon>
        <taxon>Bionectriaceae</taxon>
        <taxon>Clonostachys</taxon>
    </lineage>
</organism>
<dbReference type="EMBL" id="CADEHS020000345">
    <property type="protein sequence ID" value="CAG9951589.1"/>
    <property type="molecule type" value="Genomic_DNA"/>
</dbReference>
<evidence type="ECO:0000313" key="1">
    <source>
        <dbReference type="EMBL" id="CAG9951589.1"/>
    </source>
</evidence>
<name>A0ACA9UFX3_BIOOC</name>
<protein>
    <submittedName>
        <fullName evidence="1">Uncharacterized protein</fullName>
    </submittedName>
</protein>
<evidence type="ECO:0000313" key="2">
    <source>
        <dbReference type="Proteomes" id="UP000836387"/>
    </source>
</evidence>
<proteinExistence type="predicted"/>
<gene>
    <name evidence="1" type="ORF">CRV2_00016429</name>
</gene>
<dbReference type="Proteomes" id="UP000836387">
    <property type="component" value="Unassembled WGS sequence"/>
</dbReference>
<keyword evidence="2" id="KW-1185">Reference proteome</keyword>